<comment type="caution">
    <text evidence="2">The sequence shown here is derived from an EMBL/GenBank/DDBJ whole genome shotgun (WGS) entry which is preliminary data.</text>
</comment>
<name>A0ABX1JKJ2_9MICC</name>
<organism evidence="2 3">
    <name type="scientific">Arthrobacter deserti</name>
    <dbReference type="NCBI Taxonomy" id="1742687"/>
    <lineage>
        <taxon>Bacteria</taxon>
        <taxon>Bacillati</taxon>
        <taxon>Actinomycetota</taxon>
        <taxon>Actinomycetes</taxon>
        <taxon>Micrococcales</taxon>
        <taxon>Micrococcaceae</taxon>
        <taxon>Arthrobacter</taxon>
    </lineage>
</organism>
<dbReference type="Gene3D" id="3.90.45.10">
    <property type="entry name" value="Peptide deformylase"/>
    <property type="match status" value="1"/>
</dbReference>
<keyword evidence="3" id="KW-1185">Reference proteome</keyword>
<comment type="similarity">
    <text evidence="1">Belongs to the polypeptide deformylase family.</text>
</comment>
<dbReference type="InterPro" id="IPR036821">
    <property type="entry name" value="Peptide_deformylase_sf"/>
</dbReference>
<dbReference type="EMBL" id="JAAZSR010000041">
    <property type="protein sequence ID" value="NKX49824.1"/>
    <property type="molecule type" value="Genomic_DNA"/>
</dbReference>
<protein>
    <submittedName>
        <fullName evidence="2">Peptide deformylase</fullName>
    </submittedName>
</protein>
<sequence length="70" mass="8087">DVDGKPLEFEATGWFARVMQHEYDHLDGRLSVDRLNERWGKRARKQVKKEGWGVPGLTWLPGTDPDPFGH</sequence>
<accession>A0ABX1JKJ2</accession>
<gene>
    <name evidence="2" type="ORF">HER39_04400</name>
</gene>
<reference evidence="2 3" key="1">
    <citation type="submission" date="2020-04" db="EMBL/GenBank/DDBJ databases">
        <authorList>
            <person name="Liu S."/>
        </authorList>
    </citation>
    <scope>NUCLEOTIDE SEQUENCE [LARGE SCALE GENOMIC DNA]</scope>
    <source>
        <strain evidence="2 3">CGMCC 1.15091</strain>
    </source>
</reference>
<dbReference type="InterPro" id="IPR023635">
    <property type="entry name" value="Peptide_deformylase"/>
</dbReference>
<dbReference type="Proteomes" id="UP000523795">
    <property type="component" value="Unassembled WGS sequence"/>
</dbReference>
<proteinExistence type="inferred from homology"/>
<evidence type="ECO:0000313" key="2">
    <source>
        <dbReference type="EMBL" id="NKX49824.1"/>
    </source>
</evidence>
<dbReference type="PANTHER" id="PTHR10458:SF22">
    <property type="entry name" value="PEPTIDE DEFORMYLASE"/>
    <property type="match status" value="1"/>
</dbReference>
<evidence type="ECO:0000313" key="3">
    <source>
        <dbReference type="Proteomes" id="UP000523795"/>
    </source>
</evidence>
<dbReference type="Pfam" id="PF01327">
    <property type="entry name" value="Pep_deformylase"/>
    <property type="match status" value="1"/>
</dbReference>
<feature type="non-terminal residue" evidence="2">
    <location>
        <position position="1"/>
    </location>
</feature>
<evidence type="ECO:0000256" key="1">
    <source>
        <dbReference type="ARBA" id="ARBA00010759"/>
    </source>
</evidence>
<dbReference type="SUPFAM" id="SSF56420">
    <property type="entry name" value="Peptide deformylase"/>
    <property type="match status" value="1"/>
</dbReference>
<dbReference type="PANTHER" id="PTHR10458">
    <property type="entry name" value="PEPTIDE DEFORMYLASE"/>
    <property type="match status" value="1"/>
</dbReference>